<sequence>MQDDERLRIWIEQGNVTISQLFFQHYKSLDIKDIDAMLLLHMFAYLESGSQFPTPSDLASRMHLNENQVSEILQRLMQRGLLEISQNHDKNGVLYEQFSMQPLWSRLLDVVLTKKKAGEEQLSKEDEGEIFTLFEMEFGRLLSPMECETITMWLDDDGHSVQIIRAALKEAVLAQKMSLRYIDRILFEWKKKKVKTLTDVEKQSRTFRTAMIRPVQKQETTVKKVPFYNWLEERE</sequence>
<proteinExistence type="inferred from homology"/>
<dbReference type="Pfam" id="PF07261">
    <property type="entry name" value="DnaB_2"/>
    <property type="match status" value="1"/>
</dbReference>
<feature type="domain" description="DnaB/C C-terminal" evidence="2">
    <location>
        <begin position="131"/>
        <end position="203"/>
    </location>
</feature>
<dbReference type="SUPFAM" id="SSF158499">
    <property type="entry name" value="DnaD domain-like"/>
    <property type="match status" value="1"/>
</dbReference>
<dbReference type="SUPFAM" id="SSF46785">
    <property type="entry name" value="Winged helix' DNA-binding domain"/>
    <property type="match status" value="1"/>
</dbReference>
<reference evidence="4 5" key="1">
    <citation type="submission" date="2019-07" db="EMBL/GenBank/DDBJ databases">
        <title>Whole genome shotgun sequence of Sporosarcina luteola NBRC 105378.</title>
        <authorList>
            <person name="Hosoyama A."/>
            <person name="Uohara A."/>
            <person name="Ohji S."/>
            <person name="Ichikawa N."/>
        </authorList>
    </citation>
    <scope>NUCLEOTIDE SEQUENCE [LARGE SCALE GENOMIC DNA]</scope>
    <source>
        <strain evidence="4 5">NBRC 105378</strain>
    </source>
</reference>
<evidence type="ECO:0000256" key="1">
    <source>
        <dbReference type="ARBA" id="ARBA00093462"/>
    </source>
</evidence>
<dbReference type="RefSeq" id="WP_147057627.1">
    <property type="nucleotide sequence ID" value="NZ_BJYL01000024.1"/>
</dbReference>
<dbReference type="NCBIfam" id="TIGR01446">
    <property type="entry name" value="DnaD_dom"/>
    <property type="match status" value="1"/>
</dbReference>
<keyword evidence="5" id="KW-1185">Reference proteome</keyword>
<name>A0A511Z7Z6_9BACL</name>
<dbReference type="EMBL" id="BJYL01000024">
    <property type="protein sequence ID" value="GEN83576.1"/>
    <property type="molecule type" value="Genomic_DNA"/>
</dbReference>
<evidence type="ECO:0000313" key="4">
    <source>
        <dbReference type="EMBL" id="GEN83576.1"/>
    </source>
</evidence>
<feature type="domain" description="DnaD N-terminal" evidence="3">
    <location>
        <begin position="18"/>
        <end position="116"/>
    </location>
</feature>
<dbReference type="InterPro" id="IPR053162">
    <property type="entry name" value="DnaD"/>
</dbReference>
<comment type="caution">
    <text evidence="4">The sequence shown here is derived from an EMBL/GenBank/DDBJ whole genome shotgun (WGS) entry which is preliminary data.</text>
</comment>
<dbReference type="OrthoDB" id="9770238at2"/>
<dbReference type="Gene3D" id="1.10.10.10">
    <property type="entry name" value="Winged helix-like DNA-binding domain superfamily/Winged helix DNA-binding domain"/>
    <property type="match status" value="1"/>
</dbReference>
<accession>A0A511Z7Z6</accession>
<dbReference type="Pfam" id="PF21984">
    <property type="entry name" value="DnaD_N"/>
    <property type="match status" value="1"/>
</dbReference>
<dbReference type="AlphaFoldDB" id="A0A511Z7Z6"/>
<evidence type="ECO:0000259" key="3">
    <source>
        <dbReference type="Pfam" id="PF21984"/>
    </source>
</evidence>
<dbReference type="Proteomes" id="UP000321901">
    <property type="component" value="Unassembled WGS sequence"/>
</dbReference>
<organism evidence="4 5">
    <name type="scientific">Sporosarcina luteola</name>
    <dbReference type="NCBI Taxonomy" id="582850"/>
    <lineage>
        <taxon>Bacteria</taxon>
        <taxon>Bacillati</taxon>
        <taxon>Bacillota</taxon>
        <taxon>Bacilli</taxon>
        <taxon>Bacillales</taxon>
        <taxon>Caryophanaceae</taxon>
        <taxon>Sporosarcina</taxon>
    </lineage>
</organism>
<dbReference type="PANTHER" id="PTHR37293">
    <property type="entry name" value="PHAGE REPLICATION PROTEIN-RELATED"/>
    <property type="match status" value="1"/>
</dbReference>
<dbReference type="InterPro" id="IPR036390">
    <property type="entry name" value="WH_DNA-bd_sf"/>
</dbReference>
<dbReference type="InterPro" id="IPR006343">
    <property type="entry name" value="DnaB/C_C"/>
</dbReference>
<gene>
    <name evidence="4" type="primary">dnaD</name>
    <name evidence="4" type="ORF">SLU01_18880</name>
</gene>
<protein>
    <submittedName>
        <fullName evidence="4">DNA replication protein</fullName>
    </submittedName>
</protein>
<dbReference type="Gene3D" id="1.10.10.630">
    <property type="entry name" value="DnaD domain-like"/>
    <property type="match status" value="1"/>
</dbReference>
<evidence type="ECO:0000313" key="5">
    <source>
        <dbReference type="Proteomes" id="UP000321901"/>
    </source>
</evidence>
<dbReference type="InterPro" id="IPR053843">
    <property type="entry name" value="DnaD_N"/>
</dbReference>
<comment type="similarity">
    <text evidence="1">Belongs to the DnaB/DnaD family.</text>
</comment>
<dbReference type="InterPro" id="IPR036388">
    <property type="entry name" value="WH-like_DNA-bd_sf"/>
</dbReference>
<dbReference type="InterPro" id="IPR034829">
    <property type="entry name" value="DnaD-like_sf"/>
</dbReference>
<evidence type="ECO:0000259" key="2">
    <source>
        <dbReference type="Pfam" id="PF07261"/>
    </source>
</evidence>
<dbReference type="PANTHER" id="PTHR37293:SF6">
    <property type="entry name" value="DNA REPLICATION PROTEIN DNAD"/>
    <property type="match status" value="1"/>
</dbReference>